<keyword evidence="1" id="KW-0472">Membrane</keyword>
<gene>
    <name evidence="2" type="ORF">DBV05_g9674</name>
</gene>
<dbReference type="Proteomes" id="UP000325902">
    <property type="component" value="Unassembled WGS sequence"/>
</dbReference>
<evidence type="ECO:0000256" key="1">
    <source>
        <dbReference type="SAM" id="Phobius"/>
    </source>
</evidence>
<dbReference type="OrthoDB" id="5381672at2759"/>
<keyword evidence="1" id="KW-1133">Transmembrane helix</keyword>
<keyword evidence="1" id="KW-0812">Transmembrane</keyword>
<accession>A0A5N5D2U7</accession>
<evidence type="ECO:0000313" key="2">
    <source>
        <dbReference type="EMBL" id="KAB2571654.1"/>
    </source>
</evidence>
<protein>
    <submittedName>
        <fullName evidence="2">Uncharacterized protein</fullName>
    </submittedName>
</protein>
<name>A0A5N5D2U7_9PEZI</name>
<organism evidence="2 3">
    <name type="scientific">Lasiodiplodia theobromae</name>
    <dbReference type="NCBI Taxonomy" id="45133"/>
    <lineage>
        <taxon>Eukaryota</taxon>
        <taxon>Fungi</taxon>
        <taxon>Dikarya</taxon>
        <taxon>Ascomycota</taxon>
        <taxon>Pezizomycotina</taxon>
        <taxon>Dothideomycetes</taxon>
        <taxon>Dothideomycetes incertae sedis</taxon>
        <taxon>Botryosphaeriales</taxon>
        <taxon>Botryosphaeriaceae</taxon>
        <taxon>Lasiodiplodia</taxon>
    </lineage>
</organism>
<reference evidence="2 3" key="1">
    <citation type="journal article" date="2019" name="Sci. Rep.">
        <title>A multi-omics analysis of the grapevine pathogen Lasiodiplodia theobromae reveals that temperature affects the expression of virulence- and pathogenicity-related genes.</title>
        <authorList>
            <person name="Felix C."/>
            <person name="Meneses R."/>
            <person name="Goncalves M.F.M."/>
            <person name="Tilleman L."/>
            <person name="Duarte A.S."/>
            <person name="Jorrin-Novo J.V."/>
            <person name="Van de Peer Y."/>
            <person name="Deforce D."/>
            <person name="Van Nieuwerburgh F."/>
            <person name="Esteves A.C."/>
            <person name="Alves A."/>
        </authorList>
    </citation>
    <scope>NUCLEOTIDE SEQUENCE [LARGE SCALE GENOMIC DNA]</scope>
    <source>
        <strain evidence="2 3">LA-SOL3</strain>
    </source>
</reference>
<sequence>YSQSYSPPTVLEHVNNKGPLALIYASLFGNGSFPAQWSDRAYNTAMARAADGPITYRSPCAAYVPLGHLLIGMSDGASGGGRVSAGYNILDCVRPRNHFNTTSGASDGPHPVGAWLSAFVIDTSRGDGSAGSAMRAALRMAAFFANEIRVTLADDSAKVLRISSDPGVAGVVGAPVVPFTGLVVGSVVLGVFVVLLLALTLFAALVPRWTERLDATAAMRVGAALAATVPSNEGPGGLASLKNNGWHLRGSKTRGLDAAPGFVGDAVPEGEMGRVVVGAEAPLRWGREV</sequence>
<dbReference type="EMBL" id="VCHE01000096">
    <property type="protein sequence ID" value="KAB2571654.1"/>
    <property type="molecule type" value="Genomic_DNA"/>
</dbReference>
<dbReference type="AlphaFoldDB" id="A0A5N5D2U7"/>
<feature type="non-terminal residue" evidence="2">
    <location>
        <position position="1"/>
    </location>
</feature>
<keyword evidence="3" id="KW-1185">Reference proteome</keyword>
<comment type="caution">
    <text evidence="2">The sequence shown here is derived from an EMBL/GenBank/DDBJ whole genome shotgun (WGS) entry which is preliminary data.</text>
</comment>
<evidence type="ECO:0000313" key="3">
    <source>
        <dbReference type="Proteomes" id="UP000325902"/>
    </source>
</evidence>
<proteinExistence type="predicted"/>
<feature type="transmembrane region" description="Helical" evidence="1">
    <location>
        <begin position="182"/>
        <end position="206"/>
    </location>
</feature>